<dbReference type="EMBL" id="LNXU01000013">
    <property type="protein sequence ID" value="KTC74789.1"/>
    <property type="molecule type" value="Genomic_DNA"/>
</dbReference>
<evidence type="ECO:0000256" key="1">
    <source>
        <dbReference type="PIRSR" id="PIRSR611757-1"/>
    </source>
</evidence>
<dbReference type="InterPro" id="IPR031304">
    <property type="entry name" value="SLT_2"/>
</dbReference>
<dbReference type="Pfam" id="PF13406">
    <property type="entry name" value="SLT_2"/>
    <property type="match status" value="1"/>
</dbReference>
<dbReference type="InterPro" id="IPR043426">
    <property type="entry name" value="MltB-like"/>
</dbReference>
<keyword evidence="3" id="KW-0326">Glycosidase</keyword>
<reference evidence="3 4" key="1">
    <citation type="submission" date="2015-11" db="EMBL/GenBank/DDBJ databases">
        <title>Genomic analysis of 38 Legionella species identifies large and diverse effector repertoires.</title>
        <authorList>
            <person name="Burstein D."/>
            <person name="Amaro F."/>
            <person name="Zusman T."/>
            <person name="Lifshitz Z."/>
            <person name="Cohen O."/>
            <person name="Gilbert J.A."/>
            <person name="Pupko T."/>
            <person name="Shuman H.A."/>
            <person name="Segal G."/>
        </authorList>
    </citation>
    <scope>NUCLEOTIDE SEQUENCE [LARGE SCALE GENOMIC DNA]</scope>
    <source>
        <strain evidence="3 4">WIGA</strain>
    </source>
</reference>
<sequence>MRRIPCFGFIAIILLLLSFSTYSDTAFTQRKEVQLFIKNMVKEHHFNAKELTAIMNQVVIQPDIIESMEKPYEKKNWDVYRDLFLTPSRVKGGLDYWVANRKALEKAQKKYGVPPEIIIAILGVETLYGERQGEHRVLDALATLAFNYPKRAPYFTKELKEYLLLCREHGVPATQYKGSYAGAIGQPQFMPSSYRNFAVDFNNTGKRDLVSNNADSIGSIANYFYHHGWKPNDGVAQHAKLIGKHYKRIQVNPKRANYYYSQLIAHGVKPVTAAHNHPSRAALIELVTAKGNEYWIAYPNFFVITRYNSSPQYALVVYLLAQQLKQQWTAMNIKKHRAYA</sequence>
<evidence type="ECO:0000313" key="3">
    <source>
        <dbReference type="EMBL" id="KTC74789.1"/>
    </source>
</evidence>
<dbReference type="Proteomes" id="UP000054695">
    <property type="component" value="Unassembled WGS sequence"/>
</dbReference>
<dbReference type="Gene3D" id="1.10.8.350">
    <property type="entry name" value="Bacterial muramidase"/>
    <property type="match status" value="1"/>
</dbReference>
<dbReference type="STRING" id="447.Lboz_1188"/>
<evidence type="ECO:0000313" key="4">
    <source>
        <dbReference type="Proteomes" id="UP000054695"/>
    </source>
</evidence>
<dbReference type="Gene3D" id="1.10.530.10">
    <property type="match status" value="1"/>
</dbReference>
<accession>A0A0W0RUZ6</accession>
<dbReference type="AlphaFoldDB" id="A0A0W0RUZ6"/>
<keyword evidence="4" id="KW-1185">Reference proteome</keyword>
<comment type="caution">
    <text evidence="3">The sequence shown here is derived from an EMBL/GenBank/DDBJ whole genome shotgun (WGS) entry which is preliminary data.</text>
</comment>
<evidence type="ECO:0000259" key="2">
    <source>
        <dbReference type="Pfam" id="PF13406"/>
    </source>
</evidence>
<proteinExistence type="predicted"/>
<dbReference type="EC" id="3.2.1.-" evidence="3"/>
<feature type="active site" evidence="1">
    <location>
        <position position="125"/>
    </location>
</feature>
<dbReference type="PANTHER" id="PTHR30163">
    <property type="entry name" value="MEMBRANE-BOUND LYTIC MUREIN TRANSGLYCOSYLASE B"/>
    <property type="match status" value="1"/>
</dbReference>
<dbReference type="CDD" id="cd13399">
    <property type="entry name" value="Slt35-like"/>
    <property type="match status" value="1"/>
</dbReference>
<feature type="domain" description="Transglycosylase SLT" evidence="2">
    <location>
        <begin position="30"/>
        <end position="322"/>
    </location>
</feature>
<organism evidence="3 4">
    <name type="scientific">Legionella bozemanae</name>
    <name type="common">Fluoribacter bozemanae</name>
    <dbReference type="NCBI Taxonomy" id="447"/>
    <lineage>
        <taxon>Bacteria</taxon>
        <taxon>Pseudomonadati</taxon>
        <taxon>Pseudomonadota</taxon>
        <taxon>Gammaproteobacteria</taxon>
        <taxon>Legionellales</taxon>
        <taxon>Legionellaceae</taxon>
        <taxon>Legionella</taxon>
    </lineage>
</organism>
<dbReference type="InterPro" id="IPR023346">
    <property type="entry name" value="Lysozyme-like_dom_sf"/>
</dbReference>
<dbReference type="PATRIC" id="fig|447.4.peg.1270"/>
<keyword evidence="3" id="KW-0378">Hydrolase</keyword>
<name>A0A0W0RUZ6_LEGBO</name>
<dbReference type="SUPFAM" id="SSF53955">
    <property type="entry name" value="Lysozyme-like"/>
    <property type="match status" value="1"/>
</dbReference>
<dbReference type="NCBIfam" id="TIGR02282">
    <property type="entry name" value="MltB"/>
    <property type="match status" value="1"/>
</dbReference>
<dbReference type="GO" id="GO:0009253">
    <property type="term" value="P:peptidoglycan catabolic process"/>
    <property type="evidence" value="ECO:0007669"/>
    <property type="project" value="TreeGrafter"/>
</dbReference>
<dbReference type="OrthoDB" id="9772911at2"/>
<dbReference type="RefSeq" id="WP_058458860.1">
    <property type="nucleotide sequence ID" value="NZ_CAAAIY010000012.1"/>
</dbReference>
<dbReference type="InterPro" id="IPR011757">
    <property type="entry name" value="Lytic_transglycosylase_MltB"/>
</dbReference>
<dbReference type="PANTHER" id="PTHR30163:SF9">
    <property type="entry name" value="MEMBRANE-BOUND LYTIC MUREIN TRANSGLYCOSYLASE B"/>
    <property type="match status" value="1"/>
</dbReference>
<dbReference type="FunFam" id="1.10.8.350:FF:000001">
    <property type="entry name" value="Lytic murein transglycosylase B"/>
    <property type="match status" value="1"/>
</dbReference>
<protein>
    <submittedName>
        <fullName evidence="3">Membrane-bound lytic murein transglycosylase B</fullName>
        <ecNumber evidence="3">3.2.1.-</ecNumber>
    </submittedName>
</protein>
<dbReference type="GO" id="GO:0016798">
    <property type="term" value="F:hydrolase activity, acting on glycosyl bonds"/>
    <property type="evidence" value="ECO:0007669"/>
    <property type="project" value="UniProtKB-KW"/>
</dbReference>
<dbReference type="GO" id="GO:0008933">
    <property type="term" value="F:peptidoglycan lytic transglycosylase activity"/>
    <property type="evidence" value="ECO:0007669"/>
    <property type="project" value="TreeGrafter"/>
</dbReference>
<gene>
    <name evidence="3" type="primary">mltB_2</name>
    <name evidence="3" type="ORF">Lboz_1188</name>
</gene>